<dbReference type="Gene3D" id="2.30.42.10">
    <property type="match status" value="1"/>
</dbReference>
<dbReference type="AlphaFoldDB" id="A0AA49FJK9"/>
<evidence type="ECO:0000256" key="1">
    <source>
        <dbReference type="SAM" id="SignalP"/>
    </source>
</evidence>
<dbReference type="PROSITE" id="PS50106">
    <property type="entry name" value="PDZ"/>
    <property type="match status" value="1"/>
</dbReference>
<dbReference type="EMBL" id="CP107246">
    <property type="protein sequence ID" value="WIM04713.1"/>
    <property type="molecule type" value="Genomic_DNA"/>
</dbReference>
<dbReference type="InterPro" id="IPR036034">
    <property type="entry name" value="PDZ_sf"/>
</dbReference>
<dbReference type="SMART" id="SM00228">
    <property type="entry name" value="PDZ"/>
    <property type="match status" value="1"/>
</dbReference>
<proteinExistence type="predicted"/>
<feature type="chain" id="PRO_5041425538" evidence="1">
    <location>
        <begin position="19"/>
        <end position="261"/>
    </location>
</feature>
<keyword evidence="1" id="KW-0732">Signal</keyword>
<feature type="domain" description="PDZ" evidence="2">
    <location>
        <begin position="162"/>
        <end position="260"/>
    </location>
</feature>
<dbReference type="KEGG" id="npv:OHM77_08360"/>
<reference evidence="3" key="1">
    <citation type="journal article" date="2023" name="Nat. Microbiol.">
        <title>Enrichment and characterization of a nitric oxide-reducing microbial community in a continuous bioreactor.</title>
        <authorList>
            <person name="Garrido-Amador P."/>
            <person name="Stortenbeker N."/>
            <person name="Wessels H.J.C.T."/>
            <person name="Speth D.R."/>
            <person name="Garcia-Heredia I."/>
            <person name="Kartal B."/>
        </authorList>
    </citation>
    <scope>NUCLEOTIDE SEQUENCE</scope>
    <source>
        <strain evidence="3">MAG1</strain>
    </source>
</reference>
<evidence type="ECO:0000259" key="2">
    <source>
        <dbReference type="PROSITE" id="PS50106"/>
    </source>
</evidence>
<dbReference type="InterPro" id="IPR041489">
    <property type="entry name" value="PDZ_6"/>
</dbReference>
<accession>A0AA49FJK9</accession>
<feature type="signal peptide" evidence="1">
    <location>
        <begin position="1"/>
        <end position="18"/>
    </location>
</feature>
<organism evidence="3">
    <name type="scientific">Candidatus Nitricoxidivorans perseverans</name>
    <dbReference type="NCBI Taxonomy" id="2975601"/>
    <lineage>
        <taxon>Bacteria</taxon>
        <taxon>Pseudomonadati</taxon>
        <taxon>Pseudomonadota</taxon>
        <taxon>Betaproteobacteria</taxon>
        <taxon>Nitrosomonadales</taxon>
        <taxon>Sterolibacteriaceae</taxon>
        <taxon>Candidatus Nitricoxidivorans</taxon>
    </lineage>
</organism>
<gene>
    <name evidence="3" type="ORF">OHM77_08360</name>
</gene>
<dbReference type="PROSITE" id="PS51257">
    <property type="entry name" value="PROKAR_LIPOPROTEIN"/>
    <property type="match status" value="1"/>
</dbReference>
<name>A0AA49FJK9_9PROT</name>
<protein>
    <submittedName>
        <fullName evidence="3">PDZ domain-containing protein</fullName>
    </submittedName>
</protein>
<evidence type="ECO:0000313" key="3">
    <source>
        <dbReference type="EMBL" id="WIM04713.1"/>
    </source>
</evidence>
<dbReference type="SUPFAM" id="SSF50156">
    <property type="entry name" value="PDZ domain-like"/>
    <property type="match status" value="1"/>
</dbReference>
<dbReference type="Pfam" id="PF17820">
    <property type="entry name" value="PDZ_6"/>
    <property type="match status" value="1"/>
</dbReference>
<dbReference type="InterPro" id="IPR001478">
    <property type="entry name" value="PDZ"/>
</dbReference>
<sequence>MKASILFLSLLLAACANPYSQFYRGIPDARVRPGYIATTEEVKIYSTSDFGRDRKALMQKGYMPVGDSSFNAGANTVTEAQLREQASKIGAHLVLVSSKFTHAVSGAIPLTLPDTTTSYSSGSATAYGSGGSVTAYGSSTTTTYGTQTTYIPYTVNRSDFNAIYFVKVKPKIGFIAEPLNDETKRMLQSNSGVRVDIVVEGSPAFEANVLPGDVLVSFGGESVRSIEHYQELLKALSGETVEVVLNRDGRPLKLILQVNKR</sequence>
<dbReference type="Proteomes" id="UP001234916">
    <property type="component" value="Chromosome"/>
</dbReference>